<comment type="caution">
    <text evidence="5">The sequence shown here is derived from an EMBL/GenBank/DDBJ whole genome shotgun (WGS) entry which is preliminary data.</text>
</comment>
<dbReference type="GO" id="GO:0016740">
    <property type="term" value="F:transferase activity"/>
    <property type="evidence" value="ECO:0007669"/>
    <property type="project" value="UniProtKB-KW"/>
</dbReference>
<accession>A0A7C0U6E1</accession>
<dbReference type="AlphaFoldDB" id="A0A7C0U6E1"/>
<dbReference type="InterPro" id="IPR014729">
    <property type="entry name" value="Rossmann-like_a/b/a_fold"/>
</dbReference>
<dbReference type="GO" id="GO:0000049">
    <property type="term" value="F:tRNA binding"/>
    <property type="evidence" value="ECO:0007669"/>
    <property type="project" value="TreeGrafter"/>
</dbReference>
<gene>
    <name evidence="5" type="ORF">ENF32_03750</name>
</gene>
<organism evidence="5">
    <name type="scientific">Thermosulfidibacter takaii</name>
    <dbReference type="NCBI Taxonomy" id="412593"/>
    <lineage>
        <taxon>Bacteria</taxon>
        <taxon>Pseudomonadati</taxon>
        <taxon>Thermosulfidibacterota</taxon>
        <taxon>Thermosulfidibacteria</taxon>
        <taxon>Thermosulfidibacterales</taxon>
        <taxon>Thermosulfidibacteraceae</taxon>
    </lineage>
</organism>
<dbReference type="EMBL" id="DQWS01000143">
    <property type="protein sequence ID" value="HDD53162.1"/>
    <property type="molecule type" value="Genomic_DNA"/>
</dbReference>
<dbReference type="PIRSF" id="PIRSF004976">
    <property type="entry name" value="ATPase_YdaO"/>
    <property type="match status" value="1"/>
</dbReference>
<evidence type="ECO:0000256" key="1">
    <source>
        <dbReference type="ARBA" id="ARBA00022679"/>
    </source>
</evidence>
<feature type="non-terminal residue" evidence="5">
    <location>
        <position position="268"/>
    </location>
</feature>
<dbReference type="InterPro" id="IPR054306">
    <property type="entry name" value="TtuA-like_LIM_N"/>
</dbReference>
<reference evidence="5" key="1">
    <citation type="journal article" date="2020" name="mSystems">
        <title>Genome- and Community-Level Interaction Insights into Carbon Utilization and Element Cycling Functions of Hydrothermarchaeota in Hydrothermal Sediment.</title>
        <authorList>
            <person name="Zhou Z."/>
            <person name="Liu Y."/>
            <person name="Xu W."/>
            <person name="Pan J."/>
            <person name="Luo Z.H."/>
            <person name="Li M."/>
        </authorList>
    </citation>
    <scope>NUCLEOTIDE SEQUENCE [LARGE SCALE GENOMIC DNA]</scope>
    <source>
        <strain evidence="5">HyVt-115</strain>
    </source>
</reference>
<feature type="binding site" evidence="2">
    <location>
        <position position="160"/>
    </location>
    <ligand>
        <name>ATP</name>
        <dbReference type="ChEBI" id="CHEBI:30616"/>
    </ligand>
</feature>
<name>A0A7C0U6E1_9BACT</name>
<dbReference type="GO" id="GO:0002143">
    <property type="term" value="P:tRNA wobble position uridine thiolation"/>
    <property type="evidence" value="ECO:0007669"/>
    <property type="project" value="TreeGrafter"/>
</dbReference>
<feature type="domain" description="2-thiouridine synthetase TtuA-like N-terminal LIM" evidence="4">
    <location>
        <begin position="2"/>
        <end position="26"/>
    </location>
</feature>
<dbReference type="GO" id="GO:0002144">
    <property type="term" value="C:cytosolic tRNA wobble base thiouridylase complex"/>
    <property type="evidence" value="ECO:0007669"/>
    <property type="project" value="TreeGrafter"/>
</dbReference>
<feature type="binding site" evidence="2">
    <location>
        <position position="155"/>
    </location>
    <ligand>
        <name>ATP</name>
        <dbReference type="ChEBI" id="CHEBI:30616"/>
    </ligand>
</feature>
<feature type="binding site" evidence="2">
    <location>
        <position position="59"/>
    </location>
    <ligand>
        <name>ATP</name>
        <dbReference type="ChEBI" id="CHEBI:30616"/>
    </ligand>
</feature>
<protein>
    <submittedName>
        <fullName evidence="5">tRNA 2-thiocytidine biosynthesis protein TtcA</fullName>
    </submittedName>
</protein>
<feature type="binding site" evidence="2">
    <location>
        <begin position="53"/>
        <end position="55"/>
    </location>
    <ligand>
        <name>ATP</name>
        <dbReference type="ChEBI" id="CHEBI:30616"/>
    </ligand>
</feature>
<evidence type="ECO:0000259" key="4">
    <source>
        <dbReference type="Pfam" id="PF22082"/>
    </source>
</evidence>
<dbReference type="InterPro" id="IPR035107">
    <property type="entry name" value="tRNA_thiolation_TtcA_Ctu1"/>
</dbReference>
<dbReference type="Pfam" id="PF22082">
    <property type="entry name" value="TtuA_LIM_N"/>
    <property type="match status" value="1"/>
</dbReference>
<feature type="domain" description="tRNA(Ile)-lysidine/2-thiocytidine synthase N-terminal" evidence="3">
    <location>
        <begin position="50"/>
        <end position="170"/>
    </location>
</feature>
<evidence type="ECO:0000256" key="2">
    <source>
        <dbReference type="PIRSR" id="PIRSR004976-51"/>
    </source>
</evidence>
<feature type="binding site" evidence="2">
    <location>
        <position position="79"/>
    </location>
    <ligand>
        <name>ATP</name>
        <dbReference type="ChEBI" id="CHEBI:30616"/>
    </ligand>
</feature>
<keyword evidence="1" id="KW-0808">Transferase</keyword>
<sequence length="268" mass="30445">MKCKVCKRRAVINLRAQNRGLCESCFDAYVLDRVELTIKRYKMFSRGQRILVAVSGGKDSLGLWDILARLGYEPAGLFVDMGITRGNYSARSREVVESFAQSRGLELVVESLEAWWGRGIEKIGRRVLCPTCGMAKRYLTNRVAADRGYDVLCTGHNLDDEAAVLLSNLLNWQVGYLARQAPVLDSWHPRLARKAKPLVLLTEKESALYTLLRGIEYVEEPCPYSQGATTLRYKRVLNQVEWRSPGTKQRFYTLFLKNKGLFEGVAKE</sequence>
<dbReference type="PANTHER" id="PTHR11807:SF27">
    <property type="entry name" value="TRNA-5-METHYLURIDINE(54) 2-SULFURTRANSFERASE"/>
    <property type="match status" value="1"/>
</dbReference>
<dbReference type="InterPro" id="IPR011063">
    <property type="entry name" value="TilS/TtcA_N"/>
</dbReference>
<keyword evidence="2" id="KW-0067">ATP-binding</keyword>
<proteinExistence type="predicted"/>
<dbReference type="PANTHER" id="PTHR11807">
    <property type="entry name" value="ATPASES OF THE PP SUPERFAMILY-RELATED"/>
    <property type="match status" value="1"/>
</dbReference>
<dbReference type="Gene3D" id="3.40.50.620">
    <property type="entry name" value="HUPs"/>
    <property type="match status" value="1"/>
</dbReference>
<dbReference type="SUPFAM" id="SSF52402">
    <property type="entry name" value="Adenine nucleotide alpha hydrolases-like"/>
    <property type="match status" value="1"/>
</dbReference>
<dbReference type="Proteomes" id="UP000885690">
    <property type="component" value="Unassembled WGS sequence"/>
</dbReference>
<keyword evidence="2" id="KW-0547">Nucleotide-binding</keyword>
<dbReference type="Pfam" id="PF01171">
    <property type="entry name" value="ATP_bind_3"/>
    <property type="match status" value="1"/>
</dbReference>
<evidence type="ECO:0000259" key="3">
    <source>
        <dbReference type="Pfam" id="PF01171"/>
    </source>
</evidence>
<evidence type="ECO:0000313" key="5">
    <source>
        <dbReference type="EMBL" id="HDD53162.1"/>
    </source>
</evidence>
<dbReference type="GO" id="GO:0005524">
    <property type="term" value="F:ATP binding"/>
    <property type="evidence" value="ECO:0007669"/>
    <property type="project" value="UniProtKB-KW"/>
</dbReference>